<keyword evidence="1" id="KW-1185">Reference proteome</keyword>
<dbReference type="WBParaSite" id="Pan_g11155.t1">
    <property type="protein sequence ID" value="Pan_g11155.t1"/>
    <property type="gene ID" value="Pan_g11155"/>
</dbReference>
<organism evidence="1 2">
    <name type="scientific">Panagrellus redivivus</name>
    <name type="common">Microworm</name>
    <dbReference type="NCBI Taxonomy" id="6233"/>
    <lineage>
        <taxon>Eukaryota</taxon>
        <taxon>Metazoa</taxon>
        <taxon>Ecdysozoa</taxon>
        <taxon>Nematoda</taxon>
        <taxon>Chromadorea</taxon>
        <taxon>Rhabditida</taxon>
        <taxon>Tylenchina</taxon>
        <taxon>Panagrolaimomorpha</taxon>
        <taxon>Panagrolaimoidea</taxon>
        <taxon>Panagrolaimidae</taxon>
        <taxon>Panagrellus</taxon>
    </lineage>
</organism>
<proteinExistence type="predicted"/>
<dbReference type="Proteomes" id="UP000492821">
    <property type="component" value="Unassembled WGS sequence"/>
</dbReference>
<name>A0A7E4UPG2_PANRE</name>
<accession>A0A7E4UPG2</accession>
<dbReference type="AlphaFoldDB" id="A0A7E4UPG2"/>
<evidence type="ECO:0000313" key="2">
    <source>
        <dbReference type="WBParaSite" id="Pan_g11155.t1"/>
    </source>
</evidence>
<evidence type="ECO:0000313" key="1">
    <source>
        <dbReference type="Proteomes" id="UP000492821"/>
    </source>
</evidence>
<protein>
    <submittedName>
        <fullName evidence="2">FBD domain-containing protein</fullName>
    </submittedName>
</protein>
<reference evidence="1" key="1">
    <citation type="journal article" date="2013" name="Genetics">
        <title>The draft genome and transcriptome of Panagrellus redivivus are shaped by the harsh demands of a free-living lifestyle.</title>
        <authorList>
            <person name="Srinivasan J."/>
            <person name="Dillman A.R."/>
            <person name="Macchietto M.G."/>
            <person name="Heikkinen L."/>
            <person name="Lakso M."/>
            <person name="Fracchia K.M."/>
            <person name="Antoshechkin I."/>
            <person name="Mortazavi A."/>
            <person name="Wong G."/>
            <person name="Sternberg P.W."/>
        </authorList>
    </citation>
    <scope>NUCLEOTIDE SEQUENCE [LARGE SCALE GENOMIC DNA]</scope>
    <source>
        <strain evidence="1">MT8872</strain>
    </source>
</reference>
<sequence>MICDIPVFKNLQRFVLHAPISVNTWVEAFGEANCRSLTEFNLFNVLPSTIDFNSNTFTKLLENRNSKFTLYFRMANETAYNDAVKLLEALLGKQFTTLKLLDNSLSGLKKVIVAVGCQTRYVRL</sequence>
<reference evidence="2" key="2">
    <citation type="submission" date="2020-10" db="UniProtKB">
        <authorList>
            <consortium name="WormBaseParasite"/>
        </authorList>
    </citation>
    <scope>IDENTIFICATION</scope>
</reference>